<name>A0ABX1JPX1_9MICC</name>
<protein>
    <recommendedName>
        <fullName evidence="1">Ferritin-like domain-containing protein</fullName>
    </recommendedName>
</protein>
<dbReference type="Gene3D" id="1.20.1260.10">
    <property type="match status" value="1"/>
</dbReference>
<evidence type="ECO:0000259" key="1">
    <source>
        <dbReference type="Pfam" id="PF13794"/>
    </source>
</evidence>
<dbReference type="InterPro" id="IPR059125">
    <property type="entry name" value="Ferritin_actino"/>
</dbReference>
<organism evidence="2 3">
    <name type="scientific">Arthrobacter deserti</name>
    <dbReference type="NCBI Taxonomy" id="1742687"/>
    <lineage>
        <taxon>Bacteria</taxon>
        <taxon>Bacillati</taxon>
        <taxon>Actinomycetota</taxon>
        <taxon>Actinomycetes</taxon>
        <taxon>Micrococcales</taxon>
        <taxon>Micrococcaceae</taxon>
        <taxon>Arthrobacter</taxon>
    </lineage>
</organism>
<feature type="domain" description="Ferritin-like" evidence="1">
    <location>
        <begin position="2"/>
        <end position="37"/>
    </location>
</feature>
<feature type="non-terminal residue" evidence="2">
    <location>
        <position position="1"/>
    </location>
</feature>
<proteinExistence type="predicted"/>
<dbReference type="Proteomes" id="UP000523795">
    <property type="component" value="Unassembled WGS sequence"/>
</dbReference>
<comment type="caution">
    <text evidence="2">The sequence shown here is derived from an EMBL/GenBank/DDBJ whole genome shotgun (WGS) entry which is preliminary data.</text>
</comment>
<gene>
    <name evidence="2" type="ORF">HER39_06195</name>
</gene>
<dbReference type="EMBL" id="JAAZSR010000067">
    <property type="protein sequence ID" value="NKX50165.1"/>
    <property type="molecule type" value="Genomic_DNA"/>
</dbReference>
<dbReference type="InterPro" id="IPR012347">
    <property type="entry name" value="Ferritin-like"/>
</dbReference>
<dbReference type="Pfam" id="PF13794">
    <property type="entry name" value="MiaE_2"/>
    <property type="match status" value="1"/>
</dbReference>
<sequence>SRLASRLALWGRRLVGEALTQARRVASEHQFLGALLHQADPAAWKAATEALFAQLTGNHSRRMNALGLTS</sequence>
<keyword evidence="3" id="KW-1185">Reference proteome</keyword>
<reference evidence="2 3" key="1">
    <citation type="submission" date="2020-04" db="EMBL/GenBank/DDBJ databases">
        <authorList>
            <person name="Liu S."/>
        </authorList>
    </citation>
    <scope>NUCLEOTIDE SEQUENCE [LARGE SCALE GENOMIC DNA]</scope>
    <source>
        <strain evidence="2 3">CGMCC 1.15091</strain>
    </source>
</reference>
<evidence type="ECO:0000313" key="2">
    <source>
        <dbReference type="EMBL" id="NKX50165.1"/>
    </source>
</evidence>
<accession>A0ABX1JPX1</accession>
<evidence type="ECO:0000313" key="3">
    <source>
        <dbReference type="Proteomes" id="UP000523795"/>
    </source>
</evidence>